<sequence length="237" mass="25810">MKKTASLSFLLFMIIAACKKPKDLPEEQILTSRVFVYDEGRTKQSSLGTSIFVENSNPLITTKANNAGEYQLLTPSTGDSLVIVWAKPGYGTYKVHIKSVNSSLGINDINLGSPSTVTVNSLSATMIGDSVKLTIDISSPNITGEKYVRLIHRKNATGISIDSPIKADGGIYQVQNGVNVLTIAKIAFSNYVPHTGDIIYIRAYGDSFYGNLYSTPSEKLVFPNLNRNTCPETSFAW</sequence>
<proteinExistence type="predicted"/>
<protein>
    <submittedName>
        <fullName evidence="1">Uncharacterized protein</fullName>
    </submittedName>
</protein>
<dbReference type="EMBL" id="CP060007">
    <property type="protein sequence ID" value="QNA43192.1"/>
    <property type="molecule type" value="Genomic_DNA"/>
</dbReference>
<gene>
    <name evidence="1" type="ORF">H4075_14010</name>
</gene>
<reference evidence="2" key="1">
    <citation type="submission" date="2020-08" db="EMBL/GenBank/DDBJ databases">
        <title>Lacibacter sp. S13-6-6 genome sequencing.</title>
        <authorList>
            <person name="Jin L."/>
        </authorList>
    </citation>
    <scope>NUCLEOTIDE SEQUENCE [LARGE SCALE GENOMIC DNA]</scope>
    <source>
        <strain evidence="2">S13-6-6</strain>
    </source>
</reference>
<dbReference type="RefSeq" id="WP_182801457.1">
    <property type="nucleotide sequence ID" value="NZ_CP060007.1"/>
</dbReference>
<name>A0A7G5XCI9_9BACT</name>
<dbReference type="KEGG" id="lacs:H4075_14010"/>
<evidence type="ECO:0000313" key="1">
    <source>
        <dbReference type="EMBL" id="QNA43192.1"/>
    </source>
</evidence>
<keyword evidence="2" id="KW-1185">Reference proteome</keyword>
<accession>A0A7G5XCI9</accession>
<organism evidence="1 2">
    <name type="scientific">Lacibacter sediminis</name>
    <dbReference type="NCBI Taxonomy" id="2760713"/>
    <lineage>
        <taxon>Bacteria</taxon>
        <taxon>Pseudomonadati</taxon>
        <taxon>Bacteroidota</taxon>
        <taxon>Chitinophagia</taxon>
        <taxon>Chitinophagales</taxon>
        <taxon>Chitinophagaceae</taxon>
        <taxon>Lacibacter</taxon>
    </lineage>
</organism>
<dbReference type="AlphaFoldDB" id="A0A7G5XCI9"/>
<dbReference type="Proteomes" id="UP000515344">
    <property type="component" value="Chromosome"/>
</dbReference>
<evidence type="ECO:0000313" key="2">
    <source>
        <dbReference type="Proteomes" id="UP000515344"/>
    </source>
</evidence>
<dbReference type="PROSITE" id="PS51257">
    <property type="entry name" value="PROKAR_LIPOPROTEIN"/>
    <property type="match status" value="1"/>
</dbReference>